<dbReference type="Pfam" id="PF01497">
    <property type="entry name" value="Peripla_BP_2"/>
    <property type="match status" value="1"/>
</dbReference>
<organism evidence="6 7">
    <name type="scientific">Amycolatopsis samaneae</name>
    <dbReference type="NCBI Taxonomy" id="664691"/>
    <lineage>
        <taxon>Bacteria</taxon>
        <taxon>Bacillati</taxon>
        <taxon>Actinomycetota</taxon>
        <taxon>Actinomycetes</taxon>
        <taxon>Pseudonocardiales</taxon>
        <taxon>Pseudonocardiaceae</taxon>
        <taxon>Amycolatopsis</taxon>
    </lineage>
</organism>
<dbReference type="EMBL" id="JBHUKU010000003">
    <property type="protein sequence ID" value="MFD2458263.1"/>
    <property type="molecule type" value="Genomic_DNA"/>
</dbReference>
<dbReference type="InterPro" id="IPR019546">
    <property type="entry name" value="TAT_signal_bac_arc"/>
</dbReference>
<dbReference type="Proteomes" id="UP001597419">
    <property type="component" value="Unassembled WGS sequence"/>
</dbReference>
<dbReference type="InterPro" id="IPR006311">
    <property type="entry name" value="TAT_signal"/>
</dbReference>
<gene>
    <name evidence="6" type="ORF">ACFSYJ_06630</name>
</gene>
<protein>
    <submittedName>
        <fullName evidence="6">ABC transporter substrate-binding protein</fullName>
    </submittedName>
</protein>
<comment type="caution">
    <text evidence="6">The sequence shown here is derived from an EMBL/GenBank/DDBJ whole genome shotgun (WGS) entry which is preliminary data.</text>
</comment>
<dbReference type="PANTHER" id="PTHR30532:SF24">
    <property type="entry name" value="FERRIC ENTEROBACTIN-BINDING PERIPLASMIC PROTEIN FEPB"/>
    <property type="match status" value="1"/>
</dbReference>
<evidence type="ECO:0000313" key="6">
    <source>
        <dbReference type="EMBL" id="MFD2458263.1"/>
    </source>
</evidence>
<evidence type="ECO:0000256" key="4">
    <source>
        <dbReference type="ARBA" id="ARBA00022729"/>
    </source>
</evidence>
<evidence type="ECO:0000256" key="2">
    <source>
        <dbReference type="ARBA" id="ARBA00008814"/>
    </source>
</evidence>
<comment type="similarity">
    <text evidence="2">Belongs to the bacterial solute-binding protein 8 family.</text>
</comment>
<evidence type="ECO:0000313" key="7">
    <source>
        <dbReference type="Proteomes" id="UP001597419"/>
    </source>
</evidence>
<keyword evidence="7" id="KW-1185">Reference proteome</keyword>
<comment type="subcellular location">
    <subcellularLocation>
        <location evidence="1">Cell envelope</location>
    </subcellularLocation>
</comment>
<evidence type="ECO:0000256" key="3">
    <source>
        <dbReference type="ARBA" id="ARBA00022448"/>
    </source>
</evidence>
<evidence type="ECO:0000259" key="5">
    <source>
        <dbReference type="PROSITE" id="PS50983"/>
    </source>
</evidence>
<dbReference type="RefSeq" id="WP_345395070.1">
    <property type="nucleotide sequence ID" value="NZ_BAABHG010000007.1"/>
</dbReference>
<dbReference type="SUPFAM" id="SSF53807">
    <property type="entry name" value="Helical backbone' metal receptor"/>
    <property type="match status" value="1"/>
</dbReference>
<proteinExistence type="inferred from homology"/>
<accession>A0ABW5G9X2</accession>
<dbReference type="InterPro" id="IPR002491">
    <property type="entry name" value="ABC_transptr_periplasmic_BD"/>
</dbReference>
<dbReference type="Gene3D" id="3.40.50.1980">
    <property type="entry name" value="Nitrogenase molybdenum iron protein domain"/>
    <property type="match status" value="2"/>
</dbReference>
<name>A0ABW5G9X2_9PSEU</name>
<keyword evidence="4" id="KW-0732">Signal</keyword>
<feature type="domain" description="Fe/B12 periplasmic-binding" evidence="5">
    <location>
        <begin position="59"/>
        <end position="336"/>
    </location>
</feature>
<evidence type="ECO:0000256" key="1">
    <source>
        <dbReference type="ARBA" id="ARBA00004196"/>
    </source>
</evidence>
<reference evidence="7" key="1">
    <citation type="journal article" date="2019" name="Int. J. Syst. Evol. Microbiol.">
        <title>The Global Catalogue of Microorganisms (GCM) 10K type strain sequencing project: providing services to taxonomists for standard genome sequencing and annotation.</title>
        <authorList>
            <consortium name="The Broad Institute Genomics Platform"/>
            <consortium name="The Broad Institute Genome Sequencing Center for Infectious Disease"/>
            <person name="Wu L."/>
            <person name="Ma J."/>
        </authorList>
    </citation>
    <scope>NUCLEOTIDE SEQUENCE [LARGE SCALE GENOMIC DNA]</scope>
    <source>
        <strain evidence="7">CGMCC 4.7643</strain>
    </source>
</reference>
<dbReference type="PROSITE" id="PS50983">
    <property type="entry name" value="FE_B12_PBP"/>
    <property type="match status" value="1"/>
</dbReference>
<dbReference type="PANTHER" id="PTHR30532">
    <property type="entry name" value="IRON III DICITRATE-BINDING PERIPLASMIC PROTEIN"/>
    <property type="match status" value="1"/>
</dbReference>
<dbReference type="PROSITE" id="PS51318">
    <property type="entry name" value="TAT"/>
    <property type="match status" value="1"/>
</dbReference>
<dbReference type="InterPro" id="IPR051313">
    <property type="entry name" value="Bact_iron-sidero_bind"/>
</dbReference>
<keyword evidence="3" id="KW-0813">Transport</keyword>
<sequence>MHNLPTLSRRGFLAGTAAAGAMTLLSACGYAEDKPSGGGGATWTFTDDRGRKLEGERPTRIVAQVTAAAALWDYGIRPVGVFGPSKLADGKPDPQVGGVDLTTVTSLGNVWNEFNFDKFVSLNPQLLVSVIYLKQQMWYVPDTQADKVDKAAPSVGIGLQGIAMPEGITKFAALAKALGADVEAPAIRQARTGFEQADAALGEAIKKTSGLKVLLLSAQKDTCYVANAAAFATSKHYQNKGMKFVAPENPDASQGGYYEQVSWENIGKYEADVIMYDSRGGSLSLGPDGLGGVPTWQRLPAVKAGRLIPWNNETPFSYQRFTPELASLTGALNRFA</sequence>
<dbReference type="NCBIfam" id="TIGR01409">
    <property type="entry name" value="TAT_signal_seq"/>
    <property type="match status" value="1"/>
</dbReference>